<feature type="coiled-coil region" evidence="1">
    <location>
        <begin position="240"/>
        <end position="275"/>
    </location>
</feature>
<protein>
    <submittedName>
        <fullName evidence="3">Uncharacterized protein</fullName>
    </submittedName>
</protein>
<reference evidence="3" key="1">
    <citation type="submission" date="2021-01" db="EMBL/GenBank/DDBJ databases">
        <authorList>
            <consortium name="Genoscope - CEA"/>
            <person name="William W."/>
        </authorList>
    </citation>
    <scope>NUCLEOTIDE SEQUENCE</scope>
</reference>
<dbReference type="Proteomes" id="UP000692954">
    <property type="component" value="Unassembled WGS sequence"/>
</dbReference>
<keyword evidence="4" id="KW-1185">Reference proteome</keyword>
<evidence type="ECO:0000313" key="3">
    <source>
        <dbReference type="EMBL" id="CAD8045943.1"/>
    </source>
</evidence>
<organism evidence="3 4">
    <name type="scientific">Paramecium sonneborni</name>
    <dbReference type="NCBI Taxonomy" id="65129"/>
    <lineage>
        <taxon>Eukaryota</taxon>
        <taxon>Sar</taxon>
        <taxon>Alveolata</taxon>
        <taxon>Ciliophora</taxon>
        <taxon>Intramacronucleata</taxon>
        <taxon>Oligohymenophorea</taxon>
        <taxon>Peniculida</taxon>
        <taxon>Parameciidae</taxon>
        <taxon>Paramecium</taxon>
    </lineage>
</organism>
<dbReference type="AlphaFoldDB" id="A0A8S1JTH8"/>
<comment type="caution">
    <text evidence="3">The sequence shown here is derived from an EMBL/GenBank/DDBJ whole genome shotgun (WGS) entry which is preliminary data.</text>
</comment>
<dbReference type="EMBL" id="CAJJDN010000001">
    <property type="protein sequence ID" value="CAD8045943.1"/>
    <property type="molecule type" value="Genomic_DNA"/>
</dbReference>
<feature type="compositionally biased region" description="Basic and acidic residues" evidence="2">
    <location>
        <begin position="17"/>
        <end position="30"/>
    </location>
</feature>
<sequence>MFEDEDDNENNVNLEEQNYRDRAEERRKGIRGEVKKGEYVELEGFEKDIKINGLDYSLIEQPQSNTLNKIEDKSNLIAKIKKDLTSAKEKIPKKATHPMAIKIEAFLSNKNQITPLKNTMTFIYKYDTDPNYGISLPQFFTKKYNQDGDDPIQVIFDEKSIQMIKESIINTNNLTIKRYQERHKFDQKVLIQSTMEDEESDDIFNDAKQVNKPNIDDVNKMLQVEIENKNFDITEYLSKNQFDQKTYNQLKQTQEQEEKEREEKLKKHKKMLEGQDDDYYYECYQPIGLSIAEEKDHQAEVEAKKQVDPNFKNYDFIKKDLRKKKKYRENYQKQLDQIEDIIQKKNK</sequence>
<gene>
    <name evidence="3" type="ORF">PSON_ATCC_30995.1.T0010363</name>
</gene>
<keyword evidence="1" id="KW-0175">Coiled coil</keyword>
<feature type="region of interest" description="Disordered" evidence="2">
    <location>
        <begin position="1"/>
        <end position="30"/>
    </location>
</feature>
<proteinExistence type="predicted"/>
<evidence type="ECO:0000313" key="4">
    <source>
        <dbReference type="Proteomes" id="UP000692954"/>
    </source>
</evidence>
<dbReference type="OrthoDB" id="304272at2759"/>
<evidence type="ECO:0000256" key="2">
    <source>
        <dbReference type="SAM" id="MobiDB-lite"/>
    </source>
</evidence>
<evidence type="ECO:0000256" key="1">
    <source>
        <dbReference type="SAM" id="Coils"/>
    </source>
</evidence>
<name>A0A8S1JTH8_9CILI</name>
<accession>A0A8S1JTH8</accession>